<accession>A0A9P8KXU1</accession>
<proteinExistence type="predicted"/>
<keyword evidence="1" id="KW-0732">Signal</keyword>
<name>A0A9P8KXU1_9HYPO</name>
<dbReference type="AlphaFoldDB" id="A0A9P8KXU1"/>
<evidence type="ECO:0000256" key="1">
    <source>
        <dbReference type="SAM" id="SignalP"/>
    </source>
</evidence>
<reference evidence="2 3" key="1">
    <citation type="submission" date="2021-08" db="EMBL/GenBank/DDBJ databases">
        <title>The highly contiguous genome resource for Trichoderma semiorbis FJ059, a fungal antagonistic to plant pathogens.</title>
        <authorList>
            <person name="Liu T."/>
        </authorList>
    </citation>
    <scope>NUCLEOTIDE SEQUENCE [LARGE SCALE GENOMIC DNA]</scope>
    <source>
        <strain evidence="2 3">FJ059</strain>
    </source>
</reference>
<evidence type="ECO:0000313" key="3">
    <source>
        <dbReference type="Proteomes" id="UP000826573"/>
    </source>
</evidence>
<protein>
    <submittedName>
        <fullName evidence="2">Uncharacterized protein</fullName>
    </submittedName>
</protein>
<feature type="chain" id="PRO_5040399863" evidence="1">
    <location>
        <begin position="21"/>
        <end position="138"/>
    </location>
</feature>
<gene>
    <name evidence="2" type="ORF">TsFJ059_000001</name>
</gene>
<organism evidence="2 3">
    <name type="scientific">Trichoderma semiorbis</name>
    <dbReference type="NCBI Taxonomy" id="1491008"/>
    <lineage>
        <taxon>Eukaryota</taxon>
        <taxon>Fungi</taxon>
        <taxon>Dikarya</taxon>
        <taxon>Ascomycota</taxon>
        <taxon>Pezizomycotina</taxon>
        <taxon>Sordariomycetes</taxon>
        <taxon>Hypocreomycetidae</taxon>
        <taxon>Hypocreales</taxon>
        <taxon>Hypocreaceae</taxon>
        <taxon>Trichoderma</taxon>
    </lineage>
</organism>
<comment type="caution">
    <text evidence="2">The sequence shown here is derived from an EMBL/GenBank/DDBJ whole genome shotgun (WGS) entry which is preliminary data.</text>
</comment>
<keyword evidence="3" id="KW-1185">Reference proteome</keyword>
<sequence>MMMHSYIAAVLAAGAGLVAADQINLINCSGAAPSFSLEAYYPDGATANYDPNENDLCYPVGDQNEVVWEDGTSCTFSSGVTFTTDLELAATEFAPYTYAGTASNGYNSYNCYRDDGHTIFTLGEGSIYCDSIYYCLED</sequence>
<evidence type="ECO:0000313" key="2">
    <source>
        <dbReference type="EMBL" id="KAH0531129.1"/>
    </source>
</evidence>
<dbReference type="Proteomes" id="UP000826573">
    <property type="component" value="Unassembled WGS sequence"/>
</dbReference>
<dbReference type="EMBL" id="JAIMJC010000001">
    <property type="protein sequence ID" value="KAH0531129.1"/>
    <property type="molecule type" value="Genomic_DNA"/>
</dbReference>
<feature type="signal peptide" evidence="1">
    <location>
        <begin position="1"/>
        <end position="20"/>
    </location>
</feature>